<evidence type="ECO:0000256" key="7">
    <source>
        <dbReference type="SAM" id="Phobius"/>
    </source>
</evidence>
<feature type="transmembrane region" description="Helical" evidence="7">
    <location>
        <begin position="95"/>
        <end position="113"/>
    </location>
</feature>
<dbReference type="EMBL" id="QFPJ01000015">
    <property type="protein sequence ID" value="PZQ22359.1"/>
    <property type="molecule type" value="Genomic_DNA"/>
</dbReference>
<feature type="transmembrane region" description="Helical" evidence="7">
    <location>
        <begin position="53"/>
        <end position="83"/>
    </location>
</feature>
<reference evidence="8 9" key="1">
    <citation type="submission" date="2017-08" db="EMBL/GenBank/DDBJ databases">
        <title>Infants hospitalized years apart are colonized by the same room-sourced microbial strains.</title>
        <authorList>
            <person name="Brooks B."/>
            <person name="Olm M.R."/>
            <person name="Firek B.A."/>
            <person name="Baker R."/>
            <person name="Thomas B.C."/>
            <person name="Morowitz M.J."/>
            <person name="Banfield J.F."/>
        </authorList>
    </citation>
    <scope>NUCLEOTIDE SEQUENCE [LARGE SCALE GENOMIC DNA]</scope>
    <source>
        <strain evidence="8">S2_005_003_R2_47</strain>
    </source>
</reference>
<evidence type="ECO:0000256" key="5">
    <source>
        <dbReference type="ARBA" id="ARBA00022989"/>
    </source>
</evidence>
<keyword evidence="5 7" id="KW-1133">Transmembrane helix</keyword>
<evidence type="ECO:0000256" key="6">
    <source>
        <dbReference type="ARBA" id="ARBA00023136"/>
    </source>
</evidence>
<comment type="similarity">
    <text evidence="2">Belongs to the DoxX family.</text>
</comment>
<keyword evidence="6 7" id="KW-0472">Membrane</keyword>
<name>A0A2W5L226_SPHMC</name>
<evidence type="ECO:0000313" key="9">
    <source>
        <dbReference type="Proteomes" id="UP000248597"/>
    </source>
</evidence>
<dbReference type="GO" id="GO:0005886">
    <property type="term" value="C:plasma membrane"/>
    <property type="evidence" value="ECO:0007669"/>
    <property type="project" value="UniProtKB-SubCell"/>
</dbReference>
<dbReference type="InterPro" id="IPR051907">
    <property type="entry name" value="DoxX-like_oxidoreductase"/>
</dbReference>
<gene>
    <name evidence="8" type="ORF">DI569_08625</name>
</gene>
<keyword evidence="4 7" id="KW-0812">Transmembrane</keyword>
<dbReference type="Pfam" id="PF07681">
    <property type="entry name" value="DoxX"/>
    <property type="match status" value="1"/>
</dbReference>
<evidence type="ECO:0000256" key="1">
    <source>
        <dbReference type="ARBA" id="ARBA00004651"/>
    </source>
</evidence>
<organism evidence="8 9">
    <name type="scientific">Sphingopyxis macrogoltabida</name>
    <name type="common">Sphingomonas macrogoltabidus</name>
    <dbReference type="NCBI Taxonomy" id="33050"/>
    <lineage>
        <taxon>Bacteria</taxon>
        <taxon>Pseudomonadati</taxon>
        <taxon>Pseudomonadota</taxon>
        <taxon>Alphaproteobacteria</taxon>
        <taxon>Sphingomonadales</taxon>
        <taxon>Sphingomonadaceae</taxon>
        <taxon>Sphingopyxis</taxon>
    </lineage>
</organism>
<evidence type="ECO:0000256" key="3">
    <source>
        <dbReference type="ARBA" id="ARBA00022475"/>
    </source>
</evidence>
<accession>A0A2W5L226</accession>
<keyword evidence="3" id="KW-1003">Cell membrane</keyword>
<dbReference type="InterPro" id="IPR032808">
    <property type="entry name" value="DoxX"/>
</dbReference>
<evidence type="ECO:0000256" key="2">
    <source>
        <dbReference type="ARBA" id="ARBA00006679"/>
    </source>
</evidence>
<comment type="caution">
    <text evidence="8">The sequence shown here is derived from an EMBL/GenBank/DDBJ whole genome shotgun (WGS) entry which is preliminary data.</text>
</comment>
<comment type="subcellular location">
    <subcellularLocation>
        <location evidence="1">Cell membrane</location>
        <topology evidence="1">Multi-pass membrane protein</topology>
    </subcellularLocation>
</comment>
<proteinExistence type="inferred from homology"/>
<protein>
    <submittedName>
        <fullName evidence="8">DoxX family protein</fullName>
    </submittedName>
</protein>
<evidence type="ECO:0000313" key="8">
    <source>
        <dbReference type="EMBL" id="PZQ22359.1"/>
    </source>
</evidence>
<dbReference type="PANTHER" id="PTHR33452:SF1">
    <property type="entry name" value="INNER MEMBRANE PROTEIN YPHA-RELATED"/>
    <property type="match status" value="1"/>
</dbReference>
<sequence length="172" mass="18955">MSMIAVFIGRLFIALIFIISGIDKLIHVNNTGAMIAAADLPSWLAVPTGLFELVAGICIALGIATRLFAILLAGFVLLTILFFHREFTDPVQAMAAMKNLAIAGGLLCLFGYGQTRWSYDSLRQRRRSELAAHDAERRASDAELRAARAEGRVEGRIDTVDVPPARKPFWRR</sequence>
<evidence type="ECO:0000256" key="4">
    <source>
        <dbReference type="ARBA" id="ARBA00022692"/>
    </source>
</evidence>
<dbReference type="PANTHER" id="PTHR33452">
    <property type="entry name" value="OXIDOREDUCTASE CATD-RELATED"/>
    <property type="match status" value="1"/>
</dbReference>
<dbReference type="Proteomes" id="UP000248597">
    <property type="component" value="Unassembled WGS sequence"/>
</dbReference>
<dbReference type="AlphaFoldDB" id="A0A2W5L226"/>